<proteinExistence type="predicted"/>
<dbReference type="eggNOG" id="ENOG5033UY4">
    <property type="taxonomic scope" value="Bacteria"/>
</dbReference>
<evidence type="ECO:0000256" key="1">
    <source>
        <dbReference type="SAM" id="Phobius"/>
    </source>
</evidence>
<dbReference type="HOGENOM" id="CLU_1376230_0_0_7"/>
<name>A8ZTJ3_DESOH</name>
<protein>
    <recommendedName>
        <fullName evidence="4">DUF4019 domain-containing protein</fullName>
    </recommendedName>
</protein>
<gene>
    <name evidence="2" type="ordered locus">Dole_0447</name>
</gene>
<dbReference type="Proteomes" id="UP000008561">
    <property type="component" value="Chromosome"/>
</dbReference>
<sequence>MEALAAIGFGRSGGAGRRRNVRDERIRRYLKMKLSQALIIILLVANLIATIWFGINKEPGGEVSQIAKAAHHELPPVVSSEVRNEIFETFFQYFNAADYDSLYNMFGPVAKAEVLKEASVKEFKRMVDYFHSIESGVYIYSELLGSRGNTNIYTMYYSVNLSEKSEFGTKGTLKVTIAVQGNEYQIYGIRLNAESAAQ</sequence>
<dbReference type="KEGG" id="dol:Dole_0447"/>
<feature type="transmembrane region" description="Helical" evidence="1">
    <location>
        <begin position="34"/>
        <end position="55"/>
    </location>
</feature>
<reference evidence="2 3" key="1">
    <citation type="submission" date="2007-10" db="EMBL/GenBank/DDBJ databases">
        <title>Complete sequence of Desulfococcus oleovorans Hxd3.</title>
        <authorList>
            <consortium name="US DOE Joint Genome Institute"/>
            <person name="Copeland A."/>
            <person name="Lucas S."/>
            <person name="Lapidus A."/>
            <person name="Barry K."/>
            <person name="Glavina del Rio T."/>
            <person name="Dalin E."/>
            <person name="Tice H."/>
            <person name="Pitluck S."/>
            <person name="Kiss H."/>
            <person name="Brettin T."/>
            <person name="Bruce D."/>
            <person name="Detter J.C."/>
            <person name="Han C."/>
            <person name="Schmutz J."/>
            <person name="Larimer F."/>
            <person name="Land M."/>
            <person name="Hauser L."/>
            <person name="Kyrpides N."/>
            <person name="Kim E."/>
            <person name="Wawrik B."/>
            <person name="Richardson P."/>
        </authorList>
    </citation>
    <scope>NUCLEOTIDE SEQUENCE [LARGE SCALE GENOMIC DNA]</scope>
    <source>
        <strain evidence="3">DSM 6200 / JCM 39069 / Hxd3</strain>
    </source>
</reference>
<evidence type="ECO:0008006" key="4">
    <source>
        <dbReference type="Google" id="ProtNLM"/>
    </source>
</evidence>
<accession>A8ZTJ3</accession>
<dbReference type="AlphaFoldDB" id="A8ZTJ3"/>
<organism evidence="2 3">
    <name type="scientific">Desulfosudis oleivorans (strain DSM 6200 / JCM 39069 / Hxd3)</name>
    <name type="common">Desulfococcus oleovorans</name>
    <dbReference type="NCBI Taxonomy" id="96561"/>
    <lineage>
        <taxon>Bacteria</taxon>
        <taxon>Pseudomonadati</taxon>
        <taxon>Thermodesulfobacteriota</taxon>
        <taxon>Desulfobacteria</taxon>
        <taxon>Desulfobacterales</taxon>
        <taxon>Desulfosudaceae</taxon>
        <taxon>Desulfosudis</taxon>
    </lineage>
</organism>
<keyword evidence="1" id="KW-0472">Membrane</keyword>
<keyword evidence="1" id="KW-1133">Transmembrane helix</keyword>
<evidence type="ECO:0000313" key="3">
    <source>
        <dbReference type="Proteomes" id="UP000008561"/>
    </source>
</evidence>
<keyword evidence="3" id="KW-1185">Reference proteome</keyword>
<evidence type="ECO:0000313" key="2">
    <source>
        <dbReference type="EMBL" id="ABW66257.1"/>
    </source>
</evidence>
<keyword evidence="1" id="KW-0812">Transmembrane</keyword>
<dbReference type="EMBL" id="CP000859">
    <property type="protein sequence ID" value="ABW66257.1"/>
    <property type="molecule type" value="Genomic_DNA"/>
</dbReference>